<name>A0A328U109_9BACL</name>
<dbReference type="RefSeq" id="WP_112884334.1">
    <property type="nucleotide sequence ID" value="NZ_QLUW01000004.1"/>
</dbReference>
<comment type="caution">
    <text evidence="1">The sequence shown here is derived from an EMBL/GenBank/DDBJ whole genome shotgun (WGS) entry which is preliminary data.</text>
</comment>
<protein>
    <submittedName>
        <fullName evidence="1">Uncharacterized protein</fullName>
    </submittedName>
</protein>
<evidence type="ECO:0000313" key="1">
    <source>
        <dbReference type="EMBL" id="RAP74545.1"/>
    </source>
</evidence>
<accession>A0A328U109</accession>
<gene>
    <name evidence="1" type="ORF">DL346_21010</name>
</gene>
<proteinExistence type="predicted"/>
<dbReference type="EMBL" id="QLUW01000004">
    <property type="protein sequence ID" value="RAP74545.1"/>
    <property type="molecule type" value="Genomic_DNA"/>
</dbReference>
<dbReference type="PROSITE" id="PS51257">
    <property type="entry name" value="PROKAR_LIPOPROTEIN"/>
    <property type="match status" value="1"/>
</dbReference>
<reference evidence="1 2" key="1">
    <citation type="submission" date="2018-06" db="EMBL/GenBank/DDBJ databases">
        <title>Paenibacillus montanisoli sp. nov., isolated from mountain area soil.</title>
        <authorList>
            <person name="Wu M."/>
        </authorList>
    </citation>
    <scope>NUCLEOTIDE SEQUENCE [LARGE SCALE GENOMIC DNA]</scope>
    <source>
        <strain evidence="1 2">RA17</strain>
    </source>
</reference>
<dbReference type="Proteomes" id="UP000249260">
    <property type="component" value="Unassembled WGS sequence"/>
</dbReference>
<dbReference type="OrthoDB" id="2623489at2"/>
<evidence type="ECO:0000313" key="2">
    <source>
        <dbReference type="Proteomes" id="UP000249260"/>
    </source>
</evidence>
<sequence length="162" mass="17780">MRRWTMLVLGLIVTLFGTIGCAKQAEKPSAAELIEQYEAPPEAMAIVDNQEIKLIKGSYRWRNSIADAPAPNDLVKDGILYAVKPGATLTTDFYDLPPRTVSGGLWANQTNTPLPKQENKLLLPSEPGIYILVINASWSDDDYATYAVKLEVLAAENTADTQ</sequence>
<dbReference type="AlphaFoldDB" id="A0A328U109"/>
<keyword evidence="2" id="KW-1185">Reference proteome</keyword>
<organism evidence="1 2">
    <name type="scientific">Paenibacillus montanisoli</name>
    <dbReference type="NCBI Taxonomy" id="2081970"/>
    <lineage>
        <taxon>Bacteria</taxon>
        <taxon>Bacillati</taxon>
        <taxon>Bacillota</taxon>
        <taxon>Bacilli</taxon>
        <taxon>Bacillales</taxon>
        <taxon>Paenibacillaceae</taxon>
        <taxon>Paenibacillus</taxon>
    </lineage>
</organism>